<dbReference type="RefSeq" id="WP_209700324.1">
    <property type="nucleotide sequence ID" value="NZ_JAGGLM010000001.1"/>
</dbReference>
<keyword evidence="5" id="KW-0227">DNA damage</keyword>
<evidence type="ECO:0000256" key="4">
    <source>
        <dbReference type="ARBA" id="ARBA00022741"/>
    </source>
</evidence>
<evidence type="ECO:0000256" key="12">
    <source>
        <dbReference type="ARBA" id="ARBA00023125"/>
    </source>
</evidence>
<organism evidence="17 18">
    <name type="scientific">Clostridium algifaecis</name>
    <dbReference type="NCBI Taxonomy" id="1472040"/>
    <lineage>
        <taxon>Bacteria</taxon>
        <taxon>Bacillati</taxon>
        <taxon>Bacillota</taxon>
        <taxon>Clostridia</taxon>
        <taxon>Eubacteriales</taxon>
        <taxon>Clostridiaceae</taxon>
        <taxon>Clostridium</taxon>
    </lineage>
</organism>
<sequence>MDDGKNKIKISVRSLVEFIFRHGDLDSRLTSNVRALQGTKIHQKLQKQYNDEKLKNEEFKYNQEVVLKYEIDYREFKFLIEGRADGIIEKDGYTTVDEIKTVTKPVDKIDENYNIIHMAQVKLYAYIYAKKNDLDSIYVQLTYYNIDDGKIKFIKKKFYLKELSDFFMNVLDTYYKWAKFKMDWESTRNSSIEKLDFPFIKYRQGQRELAVAVYGTIRDGKRLFVQAPTGIGKTISTVFPAIKTIPMKMISKIFYLTAKTVTGIAAEDTVHRMMKNGLRLKTLTLTAKEKICFNEDINCNPEQCEFARGHYDRVNEAIFYTINNEDLIDREKVIYYSRKFNVCPFEFSLDLSLFCDFIICDYNYAFDPKVYLRRFFEDSKEAYLFLIDEAHNLVDRAREMFSAEIYKKSFLNVKKIVKKDDKIKKNINKINTYMLKLKKDSNEKTYIQKDKFSDLNFMFMNLLNQLEKWILENRENAGYEEVLELYFNLNSFIRISEIYNSDFVTYVENIKDDLKVKMMCIDPGTLLNDGMKRAASAVLFSATLSPIKYFKDILGGREDDYNLTLSSPFQVKNRVLLIANDVSTVYKYRKSSYAPIAEYVNAVISQKKGNYMVFFPSYEYMEKVYELFIENYKNVKTVIQNSNMDDTERKKFLLDFEKNNDESFVAFAVLGGIFSEGIDLKEDRLIGTIIVGVGLPKICIERNIIMDHFNSKNGCGYEYSYIYPGMNKILQASGRVIRTENDRGVILLIDRRFLTSDYKRLFPKEWYPNKIVSSKQDVQKILCEFWKEEQN</sequence>
<dbReference type="SMART" id="SM00488">
    <property type="entry name" value="DEXDc2"/>
    <property type="match status" value="1"/>
</dbReference>
<dbReference type="InterPro" id="IPR010614">
    <property type="entry name" value="RAD3-like_helicase_DEAD"/>
</dbReference>
<evidence type="ECO:0000256" key="2">
    <source>
        <dbReference type="ARBA" id="ARBA00022722"/>
    </source>
</evidence>
<gene>
    <name evidence="17" type="ORF">J2Z42_000017</name>
</gene>
<dbReference type="PANTHER" id="PTHR11472:SF34">
    <property type="entry name" value="REGULATOR OF TELOMERE ELONGATION HELICASE 1"/>
    <property type="match status" value="1"/>
</dbReference>
<dbReference type="InterPro" id="IPR014013">
    <property type="entry name" value="Helic_SF1/SF2_ATP-bd_DinG/Rad3"/>
</dbReference>
<keyword evidence="11" id="KW-0411">Iron-sulfur</keyword>
<evidence type="ECO:0000256" key="9">
    <source>
        <dbReference type="ARBA" id="ARBA00022840"/>
    </source>
</evidence>
<keyword evidence="8" id="KW-0269">Exonuclease</keyword>
<dbReference type="InterPro" id="IPR011604">
    <property type="entry name" value="PDDEXK-like_dom_sf"/>
</dbReference>
<evidence type="ECO:0000256" key="6">
    <source>
        <dbReference type="ARBA" id="ARBA00022801"/>
    </source>
</evidence>
<evidence type="ECO:0000256" key="11">
    <source>
        <dbReference type="ARBA" id="ARBA00023014"/>
    </source>
</evidence>
<evidence type="ECO:0000256" key="3">
    <source>
        <dbReference type="ARBA" id="ARBA00022723"/>
    </source>
</evidence>
<feature type="domain" description="Helicase ATP-binding" evidence="16">
    <location>
        <begin position="192"/>
        <end position="440"/>
    </location>
</feature>
<evidence type="ECO:0000259" key="16">
    <source>
        <dbReference type="PROSITE" id="PS51193"/>
    </source>
</evidence>
<dbReference type="InterPro" id="IPR038726">
    <property type="entry name" value="PDDEXK_AddAB-type"/>
</dbReference>
<dbReference type="SMART" id="SM00491">
    <property type="entry name" value="HELICc2"/>
    <property type="match status" value="1"/>
</dbReference>
<evidence type="ECO:0000313" key="18">
    <source>
        <dbReference type="Proteomes" id="UP001519307"/>
    </source>
</evidence>
<dbReference type="Gene3D" id="3.40.50.300">
    <property type="entry name" value="P-loop containing nucleotide triphosphate hydrolases"/>
    <property type="match status" value="2"/>
</dbReference>
<comment type="caution">
    <text evidence="17">The sequence shown here is derived from an EMBL/GenBank/DDBJ whole genome shotgun (WGS) entry which is preliminary data.</text>
</comment>
<keyword evidence="6" id="KW-0378">Hydrolase</keyword>
<dbReference type="InterPro" id="IPR006555">
    <property type="entry name" value="ATP-dep_Helicase_C"/>
</dbReference>
<keyword evidence="12" id="KW-0238">DNA-binding</keyword>
<evidence type="ECO:0000256" key="10">
    <source>
        <dbReference type="ARBA" id="ARBA00023004"/>
    </source>
</evidence>
<keyword evidence="14" id="KW-0413">Isomerase</keyword>
<keyword evidence="3" id="KW-0479">Metal-binding</keyword>
<dbReference type="PROSITE" id="PS51193">
    <property type="entry name" value="HELICASE_ATP_BIND_2"/>
    <property type="match status" value="1"/>
</dbReference>
<keyword evidence="1" id="KW-0004">4Fe-4S</keyword>
<evidence type="ECO:0000256" key="7">
    <source>
        <dbReference type="ARBA" id="ARBA00022806"/>
    </source>
</evidence>
<dbReference type="Pfam" id="PF12705">
    <property type="entry name" value="PDDEXK_1"/>
    <property type="match status" value="1"/>
</dbReference>
<dbReference type="InterPro" id="IPR045028">
    <property type="entry name" value="DinG/Rad3-like"/>
</dbReference>
<keyword evidence="4" id="KW-0547">Nucleotide-binding</keyword>
<name>A0ABS4KMU6_9CLOT</name>
<dbReference type="Pfam" id="PF06733">
    <property type="entry name" value="DEAD_2"/>
    <property type="match status" value="1"/>
</dbReference>
<evidence type="ECO:0000256" key="14">
    <source>
        <dbReference type="ARBA" id="ARBA00023235"/>
    </source>
</evidence>
<dbReference type="Gene3D" id="3.90.320.10">
    <property type="match status" value="1"/>
</dbReference>
<proteinExistence type="inferred from homology"/>
<dbReference type="PANTHER" id="PTHR11472">
    <property type="entry name" value="DNA REPAIR DEAD HELICASE RAD3/XP-D SUBFAMILY MEMBER"/>
    <property type="match status" value="1"/>
</dbReference>
<dbReference type="Gene3D" id="1.10.275.30">
    <property type="match status" value="1"/>
</dbReference>
<keyword evidence="13" id="KW-0234">DNA repair</keyword>
<dbReference type="GO" id="GO:0004386">
    <property type="term" value="F:helicase activity"/>
    <property type="evidence" value="ECO:0007669"/>
    <property type="project" value="UniProtKB-KW"/>
</dbReference>
<evidence type="ECO:0000256" key="5">
    <source>
        <dbReference type="ARBA" id="ARBA00022763"/>
    </source>
</evidence>
<keyword evidence="9" id="KW-0067">ATP-binding</keyword>
<evidence type="ECO:0000313" key="17">
    <source>
        <dbReference type="EMBL" id="MBP2031352.1"/>
    </source>
</evidence>
<reference evidence="17 18" key="1">
    <citation type="submission" date="2021-03" db="EMBL/GenBank/DDBJ databases">
        <title>Genomic Encyclopedia of Type Strains, Phase IV (KMG-IV): sequencing the most valuable type-strain genomes for metagenomic binning, comparative biology and taxonomic classification.</title>
        <authorList>
            <person name="Goeker M."/>
        </authorList>
    </citation>
    <scope>NUCLEOTIDE SEQUENCE [LARGE SCALE GENOMIC DNA]</scope>
    <source>
        <strain evidence="17 18">DSM 28783</strain>
    </source>
</reference>
<dbReference type="Proteomes" id="UP001519307">
    <property type="component" value="Unassembled WGS sequence"/>
</dbReference>
<comment type="similarity">
    <text evidence="15">Belongs to the helicase family. DinG subfamily.</text>
</comment>
<dbReference type="InterPro" id="IPR027417">
    <property type="entry name" value="P-loop_NTPase"/>
</dbReference>
<keyword evidence="7 17" id="KW-0347">Helicase</keyword>
<evidence type="ECO:0000256" key="15">
    <source>
        <dbReference type="ARBA" id="ARBA00038058"/>
    </source>
</evidence>
<evidence type="ECO:0000256" key="1">
    <source>
        <dbReference type="ARBA" id="ARBA00022485"/>
    </source>
</evidence>
<keyword evidence="2" id="KW-0540">Nuclease</keyword>
<dbReference type="SUPFAM" id="SSF52540">
    <property type="entry name" value="P-loop containing nucleoside triphosphate hydrolases"/>
    <property type="match status" value="2"/>
</dbReference>
<protein>
    <submittedName>
        <fullName evidence="17">Rad3-related DNA helicase</fullName>
    </submittedName>
</protein>
<evidence type="ECO:0000256" key="8">
    <source>
        <dbReference type="ARBA" id="ARBA00022839"/>
    </source>
</evidence>
<accession>A0ABS4KMU6</accession>
<dbReference type="Pfam" id="PF13307">
    <property type="entry name" value="Helicase_C_2"/>
    <property type="match status" value="1"/>
</dbReference>
<dbReference type="EMBL" id="JAGGLM010000001">
    <property type="protein sequence ID" value="MBP2031352.1"/>
    <property type="molecule type" value="Genomic_DNA"/>
</dbReference>
<evidence type="ECO:0000256" key="13">
    <source>
        <dbReference type="ARBA" id="ARBA00023204"/>
    </source>
</evidence>
<dbReference type="InterPro" id="IPR006554">
    <property type="entry name" value="Helicase-like_DEXD_c2"/>
</dbReference>
<keyword evidence="10" id="KW-0408">Iron</keyword>
<keyword evidence="18" id="KW-1185">Reference proteome</keyword>